<feature type="transmembrane region" description="Helical" evidence="6">
    <location>
        <begin position="440"/>
        <end position="461"/>
    </location>
</feature>
<feature type="domain" description="Major facilitator superfamily (MFS) profile" evidence="7">
    <location>
        <begin position="44"/>
        <end position="491"/>
    </location>
</feature>
<dbReference type="InterPro" id="IPR011701">
    <property type="entry name" value="MFS"/>
</dbReference>
<evidence type="ECO:0000259" key="7">
    <source>
        <dbReference type="PROSITE" id="PS50850"/>
    </source>
</evidence>
<evidence type="ECO:0000313" key="9">
    <source>
        <dbReference type="Proteomes" id="UP001367676"/>
    </source>
</evidence>
<feature type="transmembrane region" description="Helical" evidence="6">
    <location>
        <begin position="375"/>
        <end position="394"/>
    </location>
</feature>
<evidence type="ECO:0000256" key="6">
    <source>
        <dbReference type="SAM" id="Phobius"/>
    </source>
</evidence>
<accession>A0AAN9TI48</accession>
<evidence type="ECO:0000256" key="1">
    <source>
        <dbReference type="ARBA" id="ARBA00004141"/>
    </source>
</evidence>
<dbReference type="InterPro" id="IPR020846">
    <property type="entry name" value="MFS_dom"/>
</dbReference>
<feature type="transmembrane region" description="Helical" evidence="6">
    <location>
        <begin position="310"/>
        <end position="328"/>
    </location>
</feature>
<feature type="transmembrane region" description="Helical" evidence="6">
    <location>
        <begin position="146"/>
        <end position="164"/>
    </location>
</feature>
<name>A0AAN9TI48_9HEMI</name>
<keyword evidence="3 6" id="KW-0812">Transmembrane</keyword>
<evidence type="ECO:0000256" key="2">
    <source>
        <dbReference type="ARBA" id="ARBA00022448"/>
    </source>
</evidence>
<organism evidence="8 9">
    <name type="scientific">Parthenolecanium corni</name>
    <dbReference type="NCBI Taxonomy" id="536013"/>
    <lineage>
        <taxon>Eukaryota</taxon>
        <taxon>Metazoa</taxon>
        <taxon>Ecdysozoa</taxon>
        <taxon>Arthropoda</taxon>
        <taxon>Hexapoda</taxon>
        <taxon>Insecta</taxon>
        <taxon>Pterygota</taxon>
        <taxon>Neoptera</taxon>
        <taxon>Paraneoptera</taxon>
        <taxon>Hemiptera</taxon>
        <taxon>Sternorrhyncha</taxon>
        <taxon>Coccoidea</taxon>
        <taxon>Coccidae</taxon>
        <taxon>Parthenolecanium</taxon>
    </lineage>
</organism>
<keyword evidence="4 6" id="KW-1133">Transmembrane helix</keyword>
<feature type="transmembrane region" description="Helical" evidence="6">
    <location>
        <begin position="43"/>
        <end position="66"/>
    </location>
</feature>
<feature type="transmembrane region" description="Helical" evidence="6">
    <location>
        <begin position="234"/>
        <end position="253"/>
    </location>
</feature>
<dbReference type="GO" id="GO:0016020">
    <property type="term" value="C:membrane"/>
    <property type="evidence" value="ECO:0007669"/>
    <property type="project" value="UniProtKB-SubCell"/>
</dbReference>
<dbReference type="GO" id="GO:0022857">
    <property type="term" value="F:transmembrane transporter activity"/>
    <property type="evidence" value="ECO:0007669"/>
    <property type="project" value="InterPro"/>
</dbReference>
<keyword evidence="2" id="KW-0813">Transport</keyword>
<dbReference type="Gene3D" id="1.20.1250.20">
    <property type="entry name" value="MFS general substrate transporter like domains"/>
    <property type="match status" value="1"/>
</dbReference>
<comment type="caution">
    <text evidence="8">The sequence shown here is derived from an EMBL/GenBank/DDBJ whole genome shotgun (WGS) entry which is preliminary data.</text>
</comment>
<comment type="subcellular location">
    <subcellularLocation>
        <location evidence="1">Membrane</location>
        <topology evidence="1">Multi-pass membrane protein</topology>
    </subcellularLocation>
</comment>
<dbReference type="SUPFAM" id="SSF103473">
    <property type="entry name" value="MFS general substrate transporter"/>
    <property type="match status" value="1"/>
</dbReference>
<protein>
    <recommendedName>
        <fullName evidence="7">Major facilitator superfamily (MFS) profile domain-containing protein</fullName>
    </recommendedName>
</protein>
<evidence type="ECO:0000256" key="4">
    <source>
        <dbReference type="ARBA" id="ARBA00022989"/>
    </source>
</evidence>
<keyword evidence="9" id="KW-1185">Reference proteome</keyword>
<dbReference type="PROSITE" id="PS50850">
    <property type="entry name" value="MFS"/>
    <property type="match status" value="1"/>
</dbReference>
<dbReference type="Proteomes" id="UP001367676">
    <property type="component" value="Unassembled WGS sequence"/>
</dbReference>
<dbReference type="AlphaFoldDB" id="A0AAN9TI48"/>
<evidence type="ECO:0000256" key="3">
    <source>
        <dbReference type="ARBA" id="ARBA00022692"/>
    </source>
</evidence>
<evidence type="ECO:0000256" key="5">
    <source>
        <dbReference type="ARBA" id="ARBA00023136"/>
    </source>
</evidence>
<gene>
    <name evidence="8" type="ORF">V9T40_001517</name>
</gene>
<dbReference type="InterPro" id="IPR050930">
    <property type="entry name" value="MFS_Vesicular_Transporter"/>
</dbReference>
<feature type="transmembrane region" description="Helical" evidence="6">
    <location>
        <begin position="176"/>
        <end position="193"/>
    </location>
</feature>
<feature type="transmembrane region" description="Helical" evidence="6">
    <location>
        <begin position="400"/>
        <end position="420"/>
    </location>
</feature>
<dbReference type="Pfam" id="PF07690">
    <property type="entry name" value="MFS_1"/>
    <property type="match status" value="1"/>
</dbReference>
<feature type="transmembrane region" description="Helical" evidence="6">
    <location>
        <begin position="467"/>
        <end position="487"/>
    </location>
</feature>
<feature type="transmembrane region" description="Helical" evidence="6">
    <location>
        <begin position="265"/>
        <end position="284"/>
    </location>
</feature>
<dbReference type="InterPro" id="IPR036259">
    <property type="entry name" value="MFS_trans_sf"/>
</dbReference>
<dbReference type="EMBL" id="JBBCAQ010000019">
    <property type="protein sequence ID" value="KAK7595084.1"/>
    <property type="molecule type" value="Genomic_DNA"/>
</dbReference>
<feature type="transmembrane region" description="Helical" evidence="6">
    <location>
        <begin position="348"/>
        <end position="368"/>
    </location>
</feature>
<reference evidence="8 9" key="1">
    <citation type="submission" date="2024-03" db="EMBL/GenBank/DDBJ databases">
        <title>Adaptation during the transition from Ophiocordyceps entomopathogen to insect associate is accompanied by gene loss and intensified selection.</title>
        <authorList>
            <person name="Ward C.M."/>
            <person name="Onetto C.A."/>
            <person name="Borneman A.R."/>
        </authorList>
    </citation>
    <scope>NUCLEOTIDE SEQUENCE [LARGE SCALE GENOMIC DNA]</scope>
    <source>
        <strain evidence="8">AWRI1</strain>
        <tissue evidence="8">Single Adult Female</tissue>
    </source>
</reference>
<proteinExistence type="predicted"/>
<sequence>MTQILCKADALPQCPQFAGASELKIEAEEKLSWFQRCRRSKSLLVFVISIGAFLDSMLISTVVPILPQYIHDLQHPSHQTPALHFNDSFLSATNETRDSQQNSTIHSLQGSDFSHFETRLNETNVILSSTKEPERNKEYTEESTELGILFASKPFIQLLVNPVVGRVINEFGNRRMMLCGFVVMFLSTLTYGFGELYEVLLVARSLQGVASSFTSIGGMTMLADTFTDEKKRQYAMGMALGGLGLGLSVGPPFGGATYQYIGKTAPFLILCACILITGCMLAFTKQPSEAKKKKDGTKQTSMSKLARDPYIMIATGGIFLTCACYAFLETVLPIWMMETMNPTRFQIGIVFMPYPLCFLFVTTLMGKLCARLKRWLLTAIGIFLTGAPLLLFPFCTHTYHILIPSAIMGIGAAMVDIALLPEIAHLIDIRHNSAYSNVYAISDIAVCLGAAIGPTCAGFIFKKFSFVGMMVCGAVICFIYLPTVPLLRNPPVKNNLDTVQSKPAAPKEIVQNNNDYSSNS</sequence>
<keyword evidence="5 6" id="KW-0472">Membrane</keyword>
<dbReference type="PANTHER" id="PTHR23506">
    <property type="entry name" value="GH10249P"/>
    <property type="match status" value="1"/>
</dbReference>
<evidence type="ECO:0000313" key="8">
    <source>
        <dbReference type="EMBL" id="KAK7595084.1"/>
    </source>
</evidence>
<dbReference type="PANTHER" id="PTHR23506:SF23">
    <property type="entry name" value="GH10249P"/>
    <property type="match status" value="1"/>
</dbReference>